<dbReference type="Proteomes" id="UP000325081">
    <property type="component" value="Unassembled WGS sequence"/>
</dbReference>
<evidence type="ECO:0000313" key="1">
    <source>
        <dbReference type="EMBL" id="GER42050.1"/>
    </source>
</evidence>
<keyword evidence="2" id="KW-1185">Reference proteome</keyword>
<dbReference type="AlphaFoldDB" id="A0A5A7QA48"/>
<protein>
    <submittedName>
        <fullName evidence="1">Glutaredoxin family protein</fullName>
    </submittedName>
</protein>
<name>A0A5A7QA48_STRAF</name>
<evidence type="ECO:0000313" key="2">
    <source>
        <dbReference type="Proteomes" id="UP000325081"/>
    </source>
</evidence>
<dbReference type="EMBL" id="BKCP01006272">
    <property type="protein sequence ID" value="GER42050.1"/>
    <property type="molecule type" value="Genomic_DNA"/>
</dbReference>
<organism evidence="1 2">
    <name type="scientific">Striga asiatica</name>
    <name type="common">Asiatic witchweed</name>
    <name type="synonym">Buchnera asiatica</name>
    <dbReference type="NCBI Taxonomy" id="4170"/>
    <lineage>
        <taxon>Eukaryota</taxon>
        <taxon>Viridiplantae</taxon>
        <taxon>Streptophyta</taxon>
        <taxon>Embryophyta</taxon>
        <taxon>Tracheophyta</taxon>
        <taxon>Spermatophyta</taxon>
        <taxon>Magnoliopsida</taxon>
        <taxon>eudicotyledons</taxon>
        <taxon>Gunneridae</taxon>
        <taxon>Pentapetalae</taxon>
        <taxon>asterids</taxon>
        <taxon>lamiids</taxon>
        <taxon>Lamiales</taxon>
        <taxon>Orobanchaceae</taxon>
        <taxon>Buchnereae</taxon>
        <taxon>Striga</taxon>
    </lineage>
</organism>
<sequence length="99" mass="10595">MEERAPVPGRSLTRCRMCSETCSAAGCLLSLLQPRGSDSPVRRNLVLSVRCPQAISVWPVKHDGFSQIGGSAAFSPHIVSLTSTTYGLLTLDPSPDCIH</sequence>
<reference evidence="2" key="1">
    <citation type="journal article" date="2019" name="Curr. Biol.">
        <title>Genome Sequence of Striga asiatica Provides Insight into the Evolution of Plant Parasitism.</title>
        <authorList>
            <person name="Yoshida S."/>
            <person name="Kim S."/>
            <person name="Wafula E.K."/>
            <person name="Tanskanen J."/>
            <person name="Kim Y.M."/>
            <person name="Honaas L."/>
            <person name="Yang Z."/>
            <person name="Spallek T."/>
            <person name="Conn C.E."/>
            <person name="Ichihashi Y."/>
            <person name="Cheong K."/>
            <person name="Cui S."/>
            <person name="Der J.P."/>
            <person name="Gundlach H."/>
            <person name="Jiao Y."/>
            <person name="Hori C."/>
            <person name="Ishida J.K."/>
            <person name="Kasahara H."/>
            <person name="Kiba T."/>
            <person name="Kim M.S."/>
            <person name="Koo N."/>
            <person name="Laohavisit A."/>
            <person name="Lee Y.H."/>
            <person name="Lumba S."/>
            <person name="McCourt P."/>
            <person name="Mortimer J.C."/>
            <person name="Mutuku J.M."/>
            <person name="Nomura T."/>
            <person name="Sasaki-Sekimoto Y."/>
            <person name="Seto Y."/>
            <person name="Wang Y."/>
            <person name="Wakatake T."/>
            <person name="Sakakibara H."/>
            <person name="Demura T."/>
            <person name="Yamaguchi S."/>
            <person name="Yoneyama K."/>
            <person name="Manabe R.I."/>
            <person name="Nelson D.C."/>
            <person name="Schulman A.H."/>
            <person name="Timko M.P."/>
            <person name="dePamphilis C.W."/>
            <person name="Choi D."/>
            <person name="Shirasu K."/>
        </authorList>
    </citation>
    <scope>NUCLEOTIDE SEQUENCE [LARGE SCALE GENOMIC DNA]</scope>
    <source>
        <strain evidence="2">cv. UVA1</strain>
    </source>
</reference>
<gene>
    <name evidence="1" type="ORF">STAS_18813</name>
</gene>
<proteinExistence type="predicted"/>
<accession>A0A5A7QA48</accession>
<comment type="caution">
    <text evidence="1">The sequence shown here is derived from an EMBL/GenBank/DDBJ whole genome shotgun (WGS) entry which is preliminary data.</text>
</comment>